<protein>
    <recommendedName>
        <fullName evidence="4">Uracil phosphoribosyltransferase</fullName>
    </recommendedName>
</protein>
<keyword evidence="1" id="KW-0812">Transmembrane</keyword>
<dbReference type="AlphaFoldDB" id="A0A238UGT0"/>
<evidence type="ECO:0000313" key="2">
    <source>
        <dbReference type="EMBL" id="SNR17614.1"/>
    </source>
</evidence>
<accession>A0A238UGT0</accession>
<evidence type="ECO:0008006" key="4">
    <source>
        <dbReference type="Google" id="ProtNLM"/>
    </source>
</evidence>
<dbReference type="RefSeq" id="WP_095074809.1">
    <property type="nucleotide sequence ID" value="NZ_LT899436.1"/>
</dbReference>
<dbReference type="Pfam" id="PF19868">
    <property type="entry name" value="DUF6341"/>
    <property type="match status" value="1"/>
</dbReference>
<dbReference type="OrthoDB" id="1467828at2"/>
<dbReference type="EMBL" id="LT899436">
    <property type="protein sequence ID" value="SNR17614.1"/>
    <property type="molecule type" value="Genomic_DNA"/>
</dbReference>
<feature type="transmembrane region" description="Helical" evidence="1">
    <location>
        <begin position="40"/>
        <end position="57"/>
    </location>
</feature>
<keyword evidence="1" id="KW-1133">Transmembrane helix</keyword>
<sequence length="72" mass="8473">MLGLNIFRLIGEVFQVLFIPFEWIRTSLAKSSAGWWTSNAINWFFLFILIALLSYWISQALKFKREGTEDRA</sequence>
<gene>
    <name evidence="2" type="ORF">TJEJU_3986</name>
</gene>
<name>A0A238UGT0_9FLAO</name>
<dbReference type="InterPro" id="IPR045922">
    <property type="entry name" value="DUF6341"/>
</dbReference>
<keyword evidence="3" id="KW-1185">Reference proteome</keyword>
<evidence type="ECO:0000256" key="1">
    <source>
        <dbReference type="SAM" id="Phobius"/>
    </source>
</evidence>
<reference evidence="2 3" key="1">
    <citation type="submission" date="2017-07" db="EMBL/GenBank/DDBJ databases">
        <authorList>
            <person name="Sun Z.S."/>
            <person name="Albrecht U."/>
            <person name="Echele G."/>
            <person name="Lee C.C."/>
        </authorList>
    </citation>
    <scope>NUCLEOTIDE SEQUENCE [LARGE SCALE GENOMIC DNA]</scope>
    <source>
        <strain evidence="3">type strain: KCTC 22618</strain>
    </source>
</reference>
<proteinExistence type="predicted"/>
<dbReference type="KEGG" id="tje:TJEJU_3986"/>
<organism evidence="2 3">
    <name type="scientific">Tenacibaculum jejuense</name>
    <dbReference type="NCBI Taxonomy" id="584609"/>
    <lineage>
        <taxon>Bacteria</taxon>
        <taxon>Pseudomonadati</taxon>
        <taxon>Bacteroidota</taxon>
        <taxon>Flavobacteriia</taxon>
        <taxon>Flavobacteriales</taxon>
        <taxon>Flavobacteriaceae</taxon>
        <taxon>Tenacibaculum</taxon>
    </lineage>
</organism>
<keyword evidence="1" id="KW-0472">Membrane</keyword>
<evidence type="ECO:0000313" key="3">
    <source>
        <dbReference type="Proteomes" id="UP000215214"/>
    </source>
</evidence>
<dbReference type="Proteomes" id="UP000215214">
    <property type="component" value="Chromosome TJEJU"/>
</dbReference>